<name>A0ABY5AMQ8_9CYAN</name>
<feature type="region of interest" description="Disordered" evidence="1">
    <location>
        <begin position="38"/>
        <end position="65"/>
    </location>
</feature>
<dbReference type="Gene3D" id="2.60.460.10">
    <property type="entry name" value="protein yfey like domain"/>
    <property type="match status" value="1"/>
</dbReference>
<dbReference type="EMBL" id="CP098611">
    <property type="protein sequence ID" value="USR90218.1"/>
    <property type="molecule type" value="Genomic_DNA"/>
</dbReference>
<protein>
    <submittedName>
        <fullName evidence="3">DUF1131 family protein</fullName>
    </submittedName>
</protein>
<keyword evidence="2" id="KW-0732">Signal</keyword>
<dbReference type="Pfam" id="PF06572">
    <property type="entry name" value="DUF1131"/>
    <property type="match status" value="1"/>
</dbReference>
<reference evidence="3" key="1">
    <citation type="submission" date="2022-06" db="EMBL/GenBank/DDBJ databases">
        <title>Genome sequence of Phormidium yuhuli AB48 isolated from an industrial photobioreactor environment.</title>
        <authorList>
            <person name="Qiu Y."/>
            <person name="Noonan A.J.C."/>
            <person name="Dofher K."/>
            <person name="Koch M."/>
            <person name="Kieft B."/>
            <person name="Lin X."/>
            <person name="Ziels R.M."/>
            <person name="Hallam S.J."/>
        </authorList>
    </citation>
    <scope>NUCLEOTIDE SEQUENCE</scope>
    <source>
        <strain evidence="3">AB48</strain>
    </source>
</reference>
<evidence type="ECO:0000256" key="2">
    <source>
        <dbReference type="SAM" id="SignalP"/>
    </source>
</evidence>
<evidence type="ECO:0000313" key="3">
    <source>
        <dbReference type="EMBL" id="USR90218.1"/>
    </source>
</evidence>
<feature type="signal peptide" evidence="2">
    <location>
        <begin position="1"/>
        <end position="19"/>
    </location>
</feature>
<organism evidence="3 4">
    <name type="scientific">Phormidium yuhuli AB48</name>
    <dbReference type="NCBI Taxonomy" id="2940671"/>
    <lineage>
        <taxon>Bacteria</taxon>
        <taxon>Bacillati</taxon>
        <taxon>Cyanobacteriota</taxon>
        <taxon>Cyanophyceae</taxon>
        <taxon>Oscillatoriophycideae</taxon>
        <taxon>Oscillatoriales</taxon>
        <taxon>Oscillatoriaceae</taxon>
        <taxon>Phormidium</taxon>
        <taxon>Phormidium yuhuli</taxon>
    </lineage>
</organism>
<dbReference type="InterPro" id="IPR038714">
    <property type="entry name" value="YfeY-like_sf"/>
</dbReference>
<feature type="chain" id="PRO_5047076034" evidence="2">
    <location>
        <begin position="20"/>
        <end position="193"/>
    </location>
</feature>
<evidence type="ECO:0000313" key="4">
    <source>
        <dbReference type="Proteomes" id="UP001056708"/>
    </source>
</evidence>
<dbReference type="InterPro" id="IPR010938">
    <property type="entry name" value="DUF1131"/>
</dbReference>
<dbReference type="RefSeq" id="WP_252662131.1">
    <property type="nucleotide sequence ID" value="NZ_CP098611.1"/>
</dbReference>
<sequence>MAKPKLGFMGLALLTLVLASGCGQDLNSDASLPIGQEEEVQASPPPLSNAGWGEISGETPFEGDRIQGKLPQYRVETGVISQEGESYPVIDVFDGETQVAQLDPKNPNRPQAGILRITIVDPSIPGPEGVRVGMAWGDSPNREQFNCFSGEGPTTGYQICSPPNGPQLQYLYPMTGGAVGDRTPLDRLIWLNF</sequence>
<keyword evidence="4" id="KW-1185">Reference proteome</keyword>
<gene>
    <name evidence="3" type="ORF">NEA10_15380</name>
</gene>
<evidence type="ECO:0000256" key="1">
    <source>
        <dbReference type="SAM" id="MobiDB-lite"/>
    </source>
</evidence>
<dbReference type="Proteomes" id="UP001056708">
    <property type="component" value="Chromosome"/>
</dbReference>
<proteinExistence type="predicted"/>
<dbReference type="PROSITE" id="PS51257">
    <property type="entry name" value="PROKAR_LIPOPROTEIN"/>
    <property type="match status" value="1"/>
</dbReference>
<accession>A0ABY5AMQ8</accession>